<feature type="domain" description="6-phospho-N-acetylmuramidase N-terminal" evidence="2">
    <location>
        <begin position="4"/>
        <end position="238"/>
    </location>
</feature>
<dbReference type="InterPro" id="IPR029000">
    <property type="entry name" value="Cyclophilin-like_dom_sf"/>
</dbReference>
<protein>
    <submittedName>
        <fullName evidence="3">PTS-associated protein</fullName>
    </submittedName>
</protein>
<evidence type="ECO:0000313" key="4">
    <source>
        <dbReference type="Proteomes" id="UP000030401"/>
    </source>
</evidence>
<dbReference type="AlphaFoldDB" id="A0A0A5G0J7"/>
<name>A0A0A5G0J7_9BACI</name>
<dbReference type="Proteomes" id="UP000030401">
    <property type="component" value="Unassembled WGS sequence"/>
</dbReference>
<dbReference type="InterPro" id="IPR017853">
    <property type="entry name" value="GH"/>
</dbReference>
<proteinExistence type="predicted"/>
<gene>
    <name evidence="3" type="ORF">N784_12285</name>
</gene>
<dbReference type="STRING" id="1385512.N784_12285"/>
<dbReference type="OrthoDB" id="5809921at2"/>
<reference evidence="3 4" key="1">
    <citation type="submission" date="2013-08" db="EMBL/GenBank/DDBJ databases">
        <authorList>
            <person name="Huang J."/>
            <person name="Wang G."/>
        </authorList>
    </citation>
    <scope>NUCLEOTIDE SEQUENCE [LARGE SCALE GENOMIC DNA]</scope>
    <source>
        <strain evidence="3 4">JSM 072002</strain>
    </source>
</reference>
<evidence type="ECO:0000259" key="2">
    <source>
        <dbReference type="Pfam" id="PF19200"/>
    </source>
</evidence>
<evidence type="ECO:0000313" key="3">
    <source>
        <dbReference type="EMBL" id="KGX84628.1"/>
    </source>
</evidence>
<evidence type="ECO:0000259" key="1">
    <source>
        <dbReference type="Pfam" id="PF05913"/>
    </source>
</evidence>
<dbReference type="InterPro" id="IPR013785">
    <property type="entry name" value="Aldolase_TIM"/>
</dbReference>
<organism evidence="3 4">
    <name type="scientific">Pontibacillus litoralis JSM 072002</name>
    <dbReference type="NCBI Taxonomy" id="1385512"/>
    <lineage>
        <taxon>Bacteria</taxon>
        <taxon>Bacillati</taxon>
        <taxon>Bacillota</taxon>
        <taxon>Bacilli</taxon>
        <taxon>Bacillales</taxon>
        <taxon>Bacillaceae</taxon>
        <taxon>Pontibacillus</taxon>
    </lineage>
</organism>
<dbReference type="PANTHER" id="PTHR38435">
    <property type="match status" value="1"/>
</dbReference>
<accession>A0A0A5G0J7</accession>
<dbReference type="SUPFAM" id="SSF51445">
    <property type="entry name" value="(Trans)glycosidases"/>
    <property type="match status" value="1"/>
</dbReference>
<sequence>MRRLGLSIYPNHSTIERDKQYIELGAKYGFSRLFTCLLSVDGDKEQIMHSFKETISFAKQCGMEVIADISPRIFKELNISYDDLSFFADLGTDGIRLDMGFTGREEAQMTYNPYDLTIELNMSNATKYIDNILAHKPNLDKLIGSHNFYPHRYSGLSYSFFEECSLKFKNANMRTAAFISSNDATFGPWPIMEGQPSLEEHRDLPIDVQAKHLFATGLIDDVIIGNAYASESELKKLSEINRNKLTFSIEVEEETTDLERTILFNEPHFYRGDVSDYLIRSTQSRVKYKAHNFPSHTTRDIRRGDVLIENNGYGQYKGELQIALKDMKNSGNTNVVGRIREEEIRLLEFLNPWQVFALSEM</sequence>
<dbReference type="Gene3D" id="3.20.20.70">
    <property type="entry name" value="Aldolase class I"/>
    <property type="match status" value="1"/>
</dbReference>
<dbReference type="Pfam" id="PF05913">
    <property type="entry name" value="MupG_C"/>
    <property type="match status" value="1"/>
</dbReference>
<keyword evidence="4" id="KW-1185">Reference proteome</keyword>
<dbReference type="InterPro" id="IPR043894">
    <property type="entry name" value="MupG_C"/>
</dbReference>
<dbReference type="Gene3D" id="2.40.100.10">
    <property type="entry name" value="Cyclophilin-like"/>
    <property type="match status" value="1"/>
</dbReference>
<dbReference type="PANTHER" id="PTHR38435:SF1">
    <property type="entry name" value="DUF871 DOMAIN-CONTAINING PROTEIN"/>
    <property type="match status" value="1"/>
</dbReference>
<feature type="domain" description="6-phospho-N-acetylmuramidase C-terminal" evidence="1">
    <location>
        <begin position="245"/>
        <end position="358"/>
    </location>
</feature>
<dbReference type="SUPFAM" id="SSF50891">
    <property type="entry name" value="Cyclophilin-like"/>
    <property type="match status" value="1"/>
</dbReference>
<dbReference type="Pfam" id="PF19200">
    <property type="entry name" value="MupG_N"/>
    <property type="match status" value="1"/>
</dbReference>
<dbReference type="InterPro" id="IPR008589">
    <property type="entry name" value="MupG"/>
</dbReference>
<comment type="caution">
    <text evidence="3">The sequence shown here is derived from an EMBL/GenBank/DDBJ whole genome shotgun (WGS) entry which is preliminary data.</text>
</comment>
<dbReference type="EMBL" id="AVPG01000034">
    <property type="protein sequence ID" value="KGX84628.1"/>
    <property type="molecule type" value="Genomic_DNA"/>
</dbReference>
<dbReference type="RefSeq" id="WP_036836133.1">
    <property type="nucleotide sequence ID" value="NZ_AVPG01000034.1"/>
</dbReference>
<dbReference type="InterPro" id="IPR043797">
    <property type="entry name" value="MupG_N"/>
</dbReference>
<dbReference type="eggNOG" id="COG3589">
    <property type="taxonomic scope" value="Bacteria"/>
</dbReference>